<gene>
    <name evidence="2" type="ORF">LRN_1546</name>
</gene>
<dbReference type="SMART" id="SM00220">
    <property type="entry name" value="S_TKc"/>
    <property type="match status" value="1"/>
</dbReference>
<organism evidence="2 3">
    <name type="scientific">Ligilactobacillus ruminis DPC 6832</name>
    <dbReference type="NCBI Taxonomy" id="1402208"/>
    <lineage>
        <taxon>Bacteria</taxon>
        <taxon>Bacillati</taxon>
        <taxon>Bacillota</taxon>
        <taxon>Bacilli</taxon>
        <taxon>Lactobacillales</taxon>
        <taxon>Lactobacillaceae</taxon>
        <taxon>Ligilactobacillus</taxon>
    </lineage>
</organism>
<protein>
    <submittedName>
        <fullName evidence="2">Serine-threonine protein kinase and beta-lactam</fullName>
    </submittedName>
</protein>
<dbReference type="AlphaFoldDB" id="A0A837DT99"/>
<dbReference type="Pfam" id="PF00069">
    <property type="entry name" value="Pkinase"/>
    <property type="match status" value="1"/>
</dbReference>
<evidence type="ECO:0000313" key="3">
    <source>
        <dbReference type="Proteomes" id="UP000031011"/>
    </source>
</evidence>
<evidence type="ECO:0000259" key="1">
    <source>
        <dbReference type="PROSITE" id="PS50011"/>
    </source>
</evidence>
<dbReference type="Proteomes" id="UP000031011">
    <property type="component" value="Unassembled WGS sequence"/>
</dbReference>
<feature type="domain" description="Protein kinase" evidence="1">
    <location>
        <begin position="182"/>
        <end position="438"/>
    </location>
</feature>
<dbReference type="SUPFAM" id="SSF56112">
    <property type="entry name" value="Protein kinase-like (PK-like)"/>
    <property type="match status" value="1"/>
</dbReference>
<dbReference type="InterPro" id="IPR000719">
    <property type="entry name" value="Prot_kinase_dom"/>
</dbReference>
<dbReference type="GO" id="GO:0004672">
    <property type="term" value="F:protein kinase activity"/>
    <property type="evidence" value="ECO:0007669"/>
    <property type="project" value="InterPro"/>
</dbReference>
<name>A0A837DT99_9LACO</name>
<dbReference type="InterPro" id="IPR057929">
    <property type="entry name" value="RamC_N"/>
</dbReference>
<reference evidence="2 3" key="1">
    <citation type="journal article" date="2015" name="BMC Microbiol.">
        <title>Lactobacillus ruminis strains cluster according to their mammalian gut source.</title>
        <authorList>
            <person name="O' Donnell M.M."/>
            <person name="Harris H.M."/>
            <person name="Lynch D.B."/>
            <person name="Ross R.P."/>
            <person name="O'Toole P.W."/>
        </authorList>
    </citation>
    <scope>NUCLEOTIDE SEQUENCE [LARGE SCALE GENOMIC DNA]</scope>
    <source>
        <strain evidence="2 3">DPC 6832</strain>
    </source>
</reference>
<dbReference type="Pfam" id="PF25816">
    <property type="entry name" value="RamC_N"/>
    <property type="match status" value="1"/>
</dbReference>
<evidence type="ECO:0000313" key="2">
    <source>
        <dbReference type="EMBL" id="KIC04251.1"/>
    </source>
</evidence>
<dbReference type="PROSITE" id="PS50011">
    <property type="entry name" value="PROTEIN_KINASE_DOM"/>
    <property type="match status" value="1"/>
</dbReference>
<keyword evidence="2" id="KW-0808">Transferase</keyword>
<keyword evidence="2" id="KW-0418">Kinase</keyword>
<dbReference type="GO" id="GO:0005524">
    <property type="term" value="F:ATP binding"/>
    <property type="evidence" value="ECO:0007669"/>
    <property type="project" value="InterPro"/>
</dbReference>
<dbReference type="InterPro" id="IPR011009">
    <property type="entry name" value="Kinase-like_dom_sf"/>
</dbReference>
<accession>A0A837DT99</accession>
<dbReference type="EMBL" id="AWYA01000121">
    <property type="protein sequence ID" value="KIC04251.1"/>
    <property type="molecule type" value="Genomic_DNA"/>
</dbReference>
<dbReference type="PANTHER" id="PTHR24347">
    <property type="entry name" value="SERINE/THREONINE-PROTEIN KINASE"/>
    <property type="match status" value="1"/>
</dbReference>
<comment type="caution">
    <text evidence="2">The sequence shown here is derived from an EMBL/GenBank/DDBJ whole genome shotgun (WGS) entry which is preliminary data.</text>
</comment>
<dbReference type="Gene3D" id="1.10.510.10">
    <property type="entry name" value="Transferase(Phosphotransferase) domain 1"/>
    <property type="match status" value="1"/>
</dbReference>
<proteinExistence type="predicted"/>
<sequence length="438" mass="51036">MSKLSLSEEYNLLLYNNNISQKIDTIWAYPNSTHNVIENYGWKIHISALLTNAVDLAKKFLNLNKTRKWDFKIVSSISYLEKINMGYYGNSQVGKFITVYPNPSDVVNTLEILYYEFHNDVGIQVGSDYSYKLSSCIYYRFGTLLKDVKQIDNRDKTLKPFGNVVNIPDYTLKHYHKLPSRYLVLKRLKQLGPTGVFLGLDIQIKKKIVIRYSSKFYNLELCNVDENDRLLSSSWLLNKKDILFEPGFETILDTFYVDNSVFMVTEYIEGKTFDELASKNILTQFTRNEKIEIFNQLLYLVNKLNDMEITFRDLSFSNILLTKSNKIKLIDFNYAVSDSGLSSFAGVSLTPAGTYGFYDPEIQESMKFSDRYSLAKFLYFLIYPEKYIEFINQIDVNKSYFEIKSILKKVTVQKLPSGYYEIYNKLVNGERVERVVLS</sequence>